<dbReference type="PANTHER" id="PTHR22847">
    <property type="entry name" value="WD40 REPEAT PROTEIN"/>
    <property type="match status" value="1"/>
</dbReference>
<dbReference type="SUPFAM" id="SSF50978">
    <property type="entry name" value="WD40 repeat-like"/>
    <property type="match status" value="1"/>
</dbReference>
<dbReference type="RefSeq" id="XP_024404288.1">
    <property type="nucleotide sequence ID" value="XM_024550965.1"/>
</dbReference>
<dbReference type="CDD" id="cd00200">
    <property type="entry name" value="WD40"/>
    <property type="match status" value="1"/>
</dbReference>
<dbReference type="SMART" id="SM00320">
    <property type="entry name" value="WD40"/>
    <property type="match status" value="8"/>
</dbReference>
<sequence length="1159" mass="127971">MEGLGVATSIFAVIELSAKVASLCLQYSTDVKHAKDDILRLRGQVTDLENASRTIHELLERPNSARLKASQQLRMAIRSSQSQLQSLHDNLRPRTTRQAMSRLGLRSLKWPFQSKDIEKIVQDLGHYTQTILLALQVDQTTILLNIDQKIVLDRLPVAVGASFDSLAEEQNPTCLSNTRTELLDHIIKWAKNSDSESIFWLNGMAGTGKSTISRTIAHFFASTGDLGASFFFKRGEGDRENPVKLFTTIAAQLATKKPAIAPYIKNAIDADPTISDKGLREQFDKLILQPLCRVSPNAGKAESIVIVIDALDECDPEDKVKLIIHHLGRAKSLGLKVFVTSRPELPIRLGFSAIKGQYQDLILHEIPTPVIKNDISLFLEHELATIRESYNSSVPEDRQLNADWPSQSSVDALVTMAIPLFIFAATVCRFIADRKGGKGPKARLHTILEYKTKSQESKLDATYLPVLNQLLVGHSGRERDEVLDQFQQIIGSIILLATPLSTSALAQLLDISKDTIDNGLDMLHSVLSIPPSAEAPVRLLHLSFRDFLVDPGKQGHNPFWIDESQSHVRIADACLRIMKKYLRQDICGLRPLGLEGSIINSQKVNENIPAAVKYACRNWTYHLQGAGNQVSDYGEVFQFLKQHFLHWVEALSLIRQAPESIDSLKSLQALLQEDSDNELSDFLKDCLRILQLNLSIISTAPLQIYSSVLIFTPRTSIIRNQFKNAIPNWIYLKPRTGSNWDQCMQTLEGHSGGVRSVAFSPDSTLVASASYDKTVRLWRADTGECVQTLEGHSHWVLSVAFSPDSSLVASASDKTVRLWRADTGECVQTLEGHSSSVESVAFSPDSTLVASTSYDKTVRLWRADAGECVHTFEGYSDAVRSVVFSPDSTLVASASGDKTIRLWRADTGECVQTLEGHSHWVLSVAFSPNSSLVASASCDKTVRLWRADTGECVQTLEGHSVTVWSVTFSPDSLLVASASNDKTVRLWRADTGECVQKFEGHSESVRSVSFSPDSSLVTSASEDKTVRLWRADTGECVQTLEGHSKSVQSVAFSPDSSLVASASDDKTVRLWRADTGECLQTLNIGGRSRLSFKPTHVQLITDMGAFTTTGSNYIFHATGYGFSDEWVTWNGNNLLWLPVEYRPACSAVSNSTVVVGWDT</sequence>
<dbReference type="Pfam" id="PF24883">
    <property type="entry name" value="NPHP3_N"/>
    <property type="match status" value="1"/>
</dbReference>
<dbReference type="InterPro" id="IPR027417">
    <property type="entry name" value="P-loop_NTPase"/>
</dbReference>
<keyword evidence="10" id="KW-1185">Reference proteome</keyword>
<dbReference type="GeneID" id="29983941"/>
<feature type="domain" description="Nephrocystin 3-like N-terminal" evidence="8">
    <location>
        <begin position="183"/>
        <end position="342"/>
    </location>
</feature>
<reference evidence="9 10" key="1">
    <citation type="journal article" date="2016" name="Genome Announc.">
        <title>Draft Whole-Genome Sequence of Trichoderma gamsii T6085, a Promising Biocontrol Agent of Fusarium Head Blight on Wheat.</title>
        <authorList>
            <person name="Baroncelli R."/>
            <person name="Zapparata A."/>
            <person name="Piaggeschi G."/>
            <person name="Sarrocco S."/>
            <person name="Vannacci G."/>
        </authorList>
    </citation>
    <scope>NUCLEOTIDE SEQUENCE [LARGE SCALE GENOMIC DNA]</scope>
    <source>
        <strain evidence="9 10">T6085</strain>
    </source>
</reference>
<dbReference type="PANTHER" id="PTHR22847:SF637">
    <property type="entry name" value="WD REPEAT DOMAIN 5B"/>
    <property type="match status" value="1"/>
</dbReference>
<dbReference type="InterPro" id="IPR015943">
    <property type="entry name" value="WD40/YVTN_repeat-like_dom_sf"/>
</dbReference>
<feature type="repeat" description="WD" evidence="7">
    <location>
        <begin position="830"/>
        <end position="871"/>
    </location>
</feature>
<evidence type="ECO:0000256" key="1">
    <source>
        <dbReference type="ARBA" id="ARBA00022574"/>
    </source>
</evidence>
<dbReference type="InterPro" id="IPR020472">
    <property type="entry name" value="WD40_PAC1"/>
</dbReference>
<evidence type="ECO:0000256" key="2">
    <source>
        <dbReference type="ARBA" id="ARBA00022737"/>
    </source>
</evidence>
<evidence type="ECO:0000256" key="5">
    <source>
        <dbReference type="ARBA" id="ARBA00039789"/>
    </source>
</evidence>
<evidence type="ECO:0000256" key="7">
    <source>
        <dbReference type="PROSITE-ProRule" id="PRU00221"/>
    </source>
</evidence>
<comment type="function">
    <text evidence="6">Involved in mitochondrial fission. Acts as an adapter protein required to form mitochondrial fission complexes. Formation of these complexes is required to promote constriction and fission of the mitochondrial compartment at a late step in mitochondrial division.</text>
</comment>
<proteinExistence type="inferred from homology"/>
<dbReference type="PROSITE" id="PS50294">
    <property type="entry name" value="WD_REPEATS_REGION"/>
    <property type="match status" value="8"/>
</dbReference>
<evidence type="ECO:0000313" key="9">
    <source>
        <dbReference type="EMBL" id="PON20072.1"/>
    </source>
</evidence>
<evidence type="ECO:0000256" key="4">
    <source>
        <dbReference type="ARBA" id="ARBA00038415"/>
    </source>
</evidence>
<dbReference type="AlphaFoldDB" id="A0A2P4Z702"/>
<feature type="repeat" description="WD" evidence="7">
    <location>
        <begin position="1040"/>
        <end position="1081"/>
    </location>
</feature>
<comment type="caution">
    <text evidence="9">The sequence shown here is derived from an EMBL/GenBank/DDBJ whole genome shotgun (WGS) entry which is preliminary data.</text>
</comment>
<dbReference type="Pfam" id="PF00400">
    <property type="entry name" value="WD40"/>
    <property type="match status" value="3"/>
</dbReference>
<dbReference type="InterPro" id="IPR001680">
    <property type="entry name" value="WD40_rpt"/>
</dbReference>
<keyword evidence="3" id="KW-0175">Coiled coil</keyword>
<evidence type="ECO:0000256" key="3">
    <source>
        <dbReference type="ARBA" id="ARBA00023054"/>
    </source>
</evidence>
<dbReference type="InterPro" id="IPR036322">
    <property type="entry name" value="WD40_repeat_dom_sf"/>
</dbReference>
<accession>A0A2P4Z702</accession>
<feature type="repeat" description="WD" evidence="7">
    <location>
        <begin position="998"/>
        <end position="1039"/>
    </location>
</feature>
<dbReference type="STRING" id="398673.A0A2P4Z702"/>
<organism evidence="9 10">
    <name type="scientific">Trichoderma gamsii</name>
    <dbReference type="NCBI Taxonomy" id="398673"/>
    <lineage>
        <taxon>Eukaryota</taxon>
        <taxon>Fungi</taxon>
        <taxon>Dikarya</taxon>
        <taxon>Ascomycota</taxon>
        <taxon>Pezizomycotina</taxon>
        <taxon>Sordariomycetes</taxon>
        <taxon>Hypocreomycetidae</taxon>
        <taxon>Hypocreales</taxon>
        <taxon>Hypocreaceae</taxon>
        <taxon>Trichoderma</taxon>
    </lineage>
</organism>
<dbReference type="PRINTS" id="PR00320">
    <property type="entry name" value="GPROTEINBRPT"/>
</dbReference>
<keyword evidence="1 7" id="KW-0853">WD repeat</keyword>
<feature type="repeat" description="WD" evidence="7">
    <location>
        <begin position="789"/>
        <end position="829"/>
    </location>
</feature>
<dbReference type="GO" id="GO:0005634">
    <property type="term" value="C:nucleus"/>
    <property type="evidence" value="ECO:0007669"/>
    <property type="project" value="TreeGrafter"/>
</dbReference>
<dbReference type="PROSITE" id="PS50082">
    <property type="entry name" value="WD_REPEATS_2"/>
    <property type="match status" value="8"/>
</dbReference>
<evidence type="ECO:0000313" key="10">
    <source>
        <dbReference type="Proteomes" id="UP000054821"/>
    </source>
</evidence>
<gene>
    <name evidence="9" type="ORF">TGAM01_v211053</name>
</gene>
<dbReference type="InterPro" id="IPR056884">
    <property type="entry name" value="NPHP3-like_N"/>
</dbReference>
<protein>
    <recommendedName>
        <fullName evidence="5">Mitochondrial division protein 1</fullName>
    </recommendedName>
</protein>
<dbReference type="Gene3D" id="3.40.50.300">
    <property type="entry name" value="P-loop containing nucleotide triphosphate hydrolases"/>
    <property type="match status" value="1"/>
</dbReference>
<dbReference type="EMBL" id="JPDN02000086">
    <property type="protein sequence ID" value="PON20072.1"/>
    <property type="molecule type" value="Genomic_DNA"/>
</dbReference>
<feature type="repeat" description="WD" evidence="7">
    <location>
        <begin position="956"/>
        <end position="997"/>
    </location>
</feature>
<dbReference type="SUPFAM" id="SSF52540">
    <property type="entry name" value="P-loop containing nucleoside triphosphate hydrolases"/>
    <property type="match status" value="1"/>
</dbReference>
<dbReference type="Pfam" id="PF25173">
    <property type="entry name" value="Beta-prop_WDR3_1st"/>
    <property type="match status" value="1"/>
</dbReference>
<feature type="repeat" description="WD" evidence="7">
    <location>
        <begin position="914"/>
        <end position="955"/>
    </location>
</feature>
<evidence type="ECO:0000256" key="6">
    <source>
        <dbReference type="ARBA" id="ARBA00043913"/>
    </source>
</evidence>
<name>A0A2P4Z702_9HYPO</name>
<feature type="repeat" description="WD" evidence="7">
    <location>
        <begin position="872"/>
        <end position="913"/>
    </location>
</feature>
<comment type="similarity">
    <text evidence="4">Belongs to the WD repeat MDV1/CAF4 family.</text>
</comment>
<evidence type="ECO:0000259" key="8">
    <source>
        <dbReference type="Pfam" id="PF24883"/>
    </source>
</evidence>
<dbReference type="SUPFAM" id="SSF63829">
    <property type="entry name" value="Calcium-dependent phosphotriesterase"/>
    <property type="match status" value="1"/>
</dbReference>
<keyword evidence="2" id="KW-0677">Repeat</keyword>
<dbReference type="Proteomes" id="UP000054821">
    <property type="component" value="Unassembled WGS sequence"/>
</dbReference>
<dbReference type="GO" id="GO:1990234">
    <property type="term" value="C:transferase complex"/>
    <property type="evidence" value="ECO:0007669"/>
    <property type="project" value="UniProtKB-ARBA"/>
</dbReference>
<feature type="repeat" description="WD" evidence="7">
    <location>
        <begin position="747"/>
        <end position="788"/>
    </location>
</feature>
<dbReference type="Gene3D" id="2.130.10.10">
    <property type="entry name" value="YVTN repeat-like/Quinoprotein amine dehydrogenase"/>
    <property type="match status" value="4"/>
</dbReference>